<dbReference type="InterPro" id="IPR036291">
    <property type="entry name" value="NAD(P)-bd_dom_sf"/>
</dbReference>
<dbReference type="InterPro" id="IPR006108">
    <property type="entry name" value="3HC_DH_C"/>
</dbReference>
<keyword evidence="5" id="KW-0812">Transmembrane</keyword>
<dbReference type="InterPro" id="IPR008927">
    <property type="entry name" value="6-PGluconate_DH-like_C_sf"/>
</dbReference>
<dbReference type="HOGENOM" id="CLU_010448_0_0_0"/>
<evidence type="ECO:0000256" key="4">
    <source>
        <dbReference type="ARBA" id="ARBA00049556"/>
    </source>
</evidence>
<dbReference type="Gene3D" id="3.90.226.10">
    <property type="entry name" value="2-enoyl-CoA Hydratase, Chain A, domain 1"/>
    <property type="match status" value="1"/>
</dbReference>
<dbReference type="EMBL" id="CP001337">
    <property type="protein sequence ID" value="ACL23293.1"/>
    <property type="molecule type" value="Genomic_DNA"/>
</dbReference>
<evidence type="ECO:0000313" key="9">
    <source>
        <dbReference type="EMBL" id="ACL23293.1"/>
    </source>
</evidence>
<organism evidence="9 10">
    <name type="scientific">Chloroflexus aggregans (strain MD-66 / DSM 9485)</name>
    <dbReference type="NCBI Taxonomy" id="326427"/>
    <lineage>
        <taxon>Bacteria</taxon>
        <taxon>Bacillati</taxon>
        <taxon>Chloroflexota</taxon>
        <taxon>Chloroflexia</taxon>
        <taxon>Chloroflexales</taxon>
        <taxon>Chloroflexineae</taxon>
        <taxon>Chloroflexaceae</taxon>
        <taxon>Chloroflexus</taxon>
    </lineage>
</organism>
<dbReference type="OrthoDB" id="9771883at2"/>
<dbReference type="STRING" id="326427.Cagg_0347"/>
<feature type="domain" description="Enoyl-CoA hydratase/isomerase" evidence="8">
    <location>
        <begin position="508"/>
        <end position="639"/>
    </location>
</feature>
<dbReference type="eggNOG" id="COG1250">
    <property type="taxonomic scope" value="Bacteria"/>
</dbReference>
<evidence type="ECO:0000259" key="7">
    <source>
        <dbReference type="Pfam" id="PF02737"/>
    </source>
</evidence>
<dbReference type="Pfam" id="PF02737">
    <property type="entry name" value="3HCDH_N"/>
    <property type="match status" value="1"/>
</dbReference>
<proteinExistence type="inferred from homology"/>
<keyword evidence="10" id="KW-1185">Reference proteome</keyword>
<dbReference type="CDD" id="cd06558">
    <property type="entry name" value="crotonase-like"/>
    <property type="match status" value="1"/>
</dbReference>
<dbReference type="RefSeq" id="WP_012615659.1">
    <property type="nucleotide sequence ID" value="NC_011831.1"/>
</dbReference>
<evidence type="ECO:0000259" key="8">
    <source>
        <dbReference type="Pfam" id="PF16113"/>
    </source>
</evidence>
<feature type="transmembrane region" description="Helical" evidence="5">
    <location>
        <begin position="12"/>
        <end position="34"/>
    </location>
</feature>
<dbReference type="UniPathway" id="UPA00659"/>
<reference evidence="9" key="1">
    <citation type="submission" date="2008-12" db="EMBL/GenBank/DDBJ databases">
        <title>Complete sequence of Chloroflexus aggregans DSM 9485.</title>
        <authorList>
            <consortium name="US DOE Joint Genome Institute"/>
            <person name="Lucas S."/>
            <person name="Copeland A."/>
            <person name="Lapidus A."/>
            <person name="Glavina del Rio T."/>
            <person name="Dalin E."/>
            <person name="Tice H."/>
            <person name="Pitluck S."/>
            <person name="Foster B."/>
            <person name="Larimer F."/>
            <person name="Land M."/>
            <person name="Hauser L."/>
            <person name="Kyrpides N."/>
            <person name="Mikhailova N."/>
            <person name="Bryant D."/>
            <person name="Richardson P."/>
        </authorList>
    </citation>
    <scope>NUCLEOTIDE SEQUENCE</scope>
    <source>
        <strain evidence="9">DSM 9485</strain>
    </source>
</reference>
<dbReference type="Gene3D" id="3.40.50.720">
    <property type="entry name" value="NAD(P)-binding Rossmann-like Domain"/>
    <property type="match status" value="1"/>
</dbReference>
<dbReference type="SUPFAM" id="SSF48179">
    <property type="entry name" value="6-phosphogluconate dehydrogenase C-terminal domain-like"/>
    <property type="match status" value="2"/>
</dbReference>
<dbReference type="PANTHER" id="PTHR48075:SF7">
    <property type="entry name" value="3-HYDROXYACYL-COA DEHYDROGENASE-RELATED"/>
    <property type="match status" value="1"/>
</dbReference>
<accession>B8G2Y9</accession>
<dbReference type="eggNOG" id="COG1024">
    <property type="taxonomic scope" value="Bacteria"/>
</dbReference>
<dbReference type="GO" id="GO:0006635">
    <property type="term" value="P:fatty acid beta-oxidation"/>
    <property type="evidence" value="ECO:0007669"/>
    <property type="project" value="UniProtKB-UniPathway"/>
</dbReference>
<dbReference type="Pfam" id="PF00725">
    <property type="entry name" value="3HCDH"/>
    <property type="match status" value="1"/>
</dbReference>
<evidence type="ECO:0000313" key="10">
    <source>
        <dbReference type="Proteomes" id="UP000002508"/>
    </source>
</evidence>
<comment type="catalytic activity">
    <reaction evidence="4">
        <text>a (3S)-3-hydroxyacyl-CoA + NAD(+) = a 3-oxoacyl-CoA + NADH + H(+)</text>
        <dbReference type="Rhea" id="RHEA:22432"/>
        <dbReference type="ChEBI" id="CHEBI:15378"/>
        <dbReference type="ChEBI" id="CHEBI:57318"/>
        <dbReference type="ChEBI" id="CHEBI:57540"/>
        <dbReference type="ChEBI" id="CHEBI:57945"/>
        <dbReference type="ChEBI" id="CHEBI:90726"/>
        <dbReference type="EC" id="1.1.1.35"/>
    </reaction>
</comment>
<evidence type="ECO:0000259" key="6">
    <source>
        <dbReference type="Pfam" id="PF00725"/>
    </source>
</evidence>
<dbReference type="InterPro" id="IPR006176">
    <property type="entry name" value="3-OHacyl-CoA_DH_NAD-bd"/>
</dbReference>
<dbReference type="PANTHER" id="PTHR48075">
    <property type="entry name" value="3-HYDROXYACYL-COA DEHYDROGENASE FAMILY PROTEIN"/>
    <property type="match status" value="1"/>
</dbReference>
<dbReference type="Pfam" id="PF16113">
    <property type="entry name" value="ECH_2"/>
    <property type="match status" value="1"/>
</dbReference>
<sequence>MTYHIKRVGVIGAGTMGAAIAALVAGTGIPVLLLDVPPRSLTPDEEAKGLTLSHPQVRNRIVQQGFERMRKARPSNLYTERSAELITLGNTEDDFHRLAECDWIVEAIVEQIGPKQALMARLEEVRKPTAIITTNTSGIPIRIIAEGRSEAFRRHFFGSHFFNPPRYLRLLEIIPGDDADPTVVAAFRQFAEERLGKGVVICKDRPNFIGNRIFVYAGQVLLNFALQHGYQVEEVDALTGPLIGRPNTASFRLLDQVGIDVMAYVAGNLYDAIPDDESREVYRQNDLTQRMVAAGKLGKKVGQGFYKEMKRDGKREFWPIDLQTLEYIPPQGTASVDALIAAARKIKSLPERLRFILSKAETEHDRGAQLVAAAMYPMMAYAARRLPEIADSVADVDNAMRWGFAHEQGPFQLWQAMGIAETAARMRTFGETLPAWVDELIKAEGRFYGEIDGQPAAYNVATGKLEPISRDPRAIDLAALKAAGRELFGNDSASVIDLGDGVLCFELHSKANTIGGPVIETLIKALDELEQGPWVGMVIGNQGPRFSAGLDLNDVGAAVMAGAWDDIDEYAALVQQTFRRMRDSAKPVVSAPFGQTLGGGVELSMHTAASVAAAETYMGFVEFGVGVIPAWGGCTEMNRRIIATAARNGHDPLKAFQQVFETIALAKVATSAHEAKELGLLRPTDRIVFNPDYLIGEAKREVLRLVADGYTPTISAKPCYALGRDGLAAARIAIYQMREAGFATPYDAVLAEKLAYVLCGGELSSPQWVDDVYMHSLERITVIELLKDERTQARARHMLEHGKPLRN</sequence>
<name>B8G2Y9_CHLAD</name>
<dbReference type="GO" id="GO:0003857">
    <property type="term" value="F:(3S)-3-hydroxyacyl-CoA dehydrogenase (NAD+) activity"/>
    <property type="evidence" value="ECO:0007669"/>
    <property type="project" value="UniProtKB-EC"/>
</dbReference>
<dbReference type="Proteomes" id="UP000002508">
    <property type="component" value="Chromosome"/>
</dbReference>
<evidence type="ECO:0000256" key="5">
    <source>
        <dbReference type="SAM" id="Phobius"/>
    </source>
</evidence>
<dbReference type="InterPro" id="IPR029045">
    <property type="entry name" value="ClpP/crotonase-like_dom_sf"/>
</dbReference>
<feature type="domain" description="3-hydroxyacyl-CoA dehydrogenase C-terminal" evidence="6">
    <location>
        <begin position="208"/>
        <end position="307"/>
    </location>
</feature>
<feature type="domain" description="3-hydroxyacyl-CoA dehydrogenase NAD binding" evidence="7">
    <location>
        <begin position="8"/>
        <end position="204"/>
    </location>
</feature>
<protein>
    <submittedName>
        <fullName evidence="9">3-hydroxyacyl-CoA dehydrogenase NAD-binding</fullName>
    </submittedName>
</protein>
<evidence type="ECO:0000256" key="1">
    <source>
        <dbReference type="ARBA" id="ARBA00009463"/>
    </source>
</evidence>
<dbReference type="SUPFAM" id="SSF52096">
    <property type="entry name" value="ClpP/crotonase"/>
    <property type="match status" value="1"/>
</dbReference>
<keyword evidence="2" id="KW-0560">Oxidoreductase</keyword>
<dbReference type="InterPro" id="IPR045004">
    <property type="entry name" value="ECH_dom"/>
</dbReference>
<dbReference type="SUPFAM" id="SSF51735">
    <property type="entry name" value="NAD(P)-binding Rossmann-fold domains"/>
    <property type="match status" value="1"/>
</dbReference>
<dbReference type="KEGG" id="cag:Cagg_0347"/>
<evidence type="ECO:0000256" key="2">
    <source>
        <dbReference type="ARBA" id="ARBA00023002"/>
    </source>
</evidence>
<comment type="similarity">
    <text evidence="1">Belongs to the 3-hydroxyacyl-CoA dehydrogenase family.</text>
</comment>
<evidence type="ECO:0000256" key="3">
    <source>
        <dbReference type="ARBA" id="ARBA00023027"/>
    </source>
</evidence>
<keyword evidence="5" id="KW-0472">Membrane</keyword>
<dbReference type="Gene3D" id="1.10.1040.50">
    <property type="match status" value="1"/>
</dbReference>
<keyword evidence="3" id="KW-0520">NAD</keyword>
<keyword evidence="5" id="KW-1133">Transmembrane helix</keyword>
<dbReference type="GO" id="GO:0070403">
    <property type="term" value="F:NAD+ binding"/>
    <property type="evidence" value="ECO:0007669"/>
    <property type="project" value="InterPro"/>
</dbReference>
<dbReference type="AlphaFoldDB" id="B8G2Y9"/>
<gene>
    <name evidence="9" type="ordered locus">Cagg_0347</name>
</gene>